<reference evidence="2 3" key="1">
    <citation type="submission" date="2009-10" db="EMBL/GenBank/DDBJ databases">
        <title>Complete sequence of Halothiobacillus neapolitanus c2.</title>
        <authorList>
            <consortium name="US DOE Joint Genome Institute"/>
            <person name="Lucas S."/>
            <person name="Copeland A."/>
            <person name="Lapidus A."/>
            <person name="Glavina del Rio T."/>
            <person name="Tice H."/>
            <person name="Bruce D."/>
            <person name="Goodwin L."/>
            <person name="Pitluck S."/>
            <person name="Davenport K."/>
            <person name="Brettin T."/>
            <person name="Detter J.C."/>
            <person name="Han C."/>
            <person name="Tapia R."/>
            <person name="Larimer F."/>
            <person name="Land M."/>
            <person name="Hauser L."/>
            <person name="Kyrpides N."/>
            <person name="Mikhailova N."/>
            <person name="Kerfeld C."/>
            <person name="Cannon G."/>
            <person name="Heinhort S."/>
        </authorList>
    </citation>
    <scope>NUCLEOTIDE SEQUENCE [LARGE SCALE GENOMIC DNA]</scope>
    <source>
        <strain evidence="3">ATCC 23641 / c2</strain>
    </source>
</reference>
<sequence>MINVQPAYTNTPLADGALDLTANQNPNFSSAQTRNMPVEPQTPNRVSSPEQVAAAISNPSPNDKSTDSTGTLLDVRV</sequence>
<keyword evidence="3" id="KW-1185">Reference proteome</keyword>
<evidence type="ECO:0000313" key="3">
    <source>
        <dbReference type="Proteomes" id="UP000009102"/>
    </source>
</evidence>
<feature type="compositionally biased region" description="Polar residues" evidence="1">
    <location>
        <begin position="57"/>
        <end position="71"/>
    </location>
</feature>
<accession>D0KVG9</accession>
<dbReference type="KEGG" id="hna:Hneap_1977"/>
<proteinExistence type="predicted"/>
<dbReference type="STRING" id="555778.Hneap_1977"/>
<gene>
    <name evidence="2" type="ordered locus">Hneap_1977</name>
</gene>
<dbReference type="RefSeq" id="WP_012824831.1">
    <property type="nucleotide sequence ID" value="NC_013422.1"/>
</dbReference>
<name>D0KVG9_HALNC</name>
<dbReference type="OrthoDB" id="9961431at2"/>
<feature type="region of interest" description="Disordered" evidence="1">
    <location>
        <begin position="1"/>
        <end position="77"/>
    </location>
</feature>
<evidence type="ECO:0000313" key="2">
    <source>
        <dbReference type="EMBL" id="ACX96799.1"/>
    </source>
</evidence>
<dbReference type="Proteomes" id="UP000009102">
    <property type="component" value="Chromosome"/>
</dbReference>
<dbReference type="EMBL" id="CP001801">
    <property type="protein sequence ID" value="ACX96799.1"/>
    <property type="molecule type" value="Genomic_DNA"/>
</dbReference>
<dbReference type="AlphaFoldDB" id="D0KVG9"/>
<protein>
    <submittedName>
        <fullName evidence="2">Uncharacterized protein</fullName>
    </submittedName>
</protein>
<evidence type="ECO:0000256" key="1">
    <source>
        <dbReference type="SAM" id="MobiDB-lite"/>
    </source>
</evidence>
<feature type="compositionally biased region" description="Polar residues" evidence="1">
    <location>
        <begin position="1"/>
        <end position="12"/>
    </location>
</feature>
<feature type="compositionally biased region" description="Polar residues" evidence="1">
    <location>
        <begin position="21"/>
        <end position="50"/>
    </location>
</feature>
<organism evidence="2 3">
    <name type="scientific">Halothiobacillus neapolitanus (strain ATCC 23641 / DSM 15147 / CIP 104769 / NCIMB 8539 / c2)</name>
    <name type="common">Thiobacillus neapolitanus</name>
    <dbReference type="NCBI Taxonomy" id="555778"/>
    <lineage>
        <taxon>Bacteria</taxon>
        <taxon>Pseudomonadati</taxon>
        <taxon>Pseudomonadota</taxon>
        <taxon>Gammaproteobacteria</taxon>
        <taxon>Chromatiales</taxon>
        <taxon>Halothiobacillaceae</taxon>
        <taxon>Halothiobacillus</taxon>
    </lineage>
</organism>
<dbReference type="HOGENOM" id="CLU_2633175_0_0_6"/>